<evidence type="ECO:0000256" key="6">
    <source>
        <dbReference type="ARBA" id="ARBA00023180"/>
    </source>
</evidence>
<evidence type="ECO:0000256" key="1">
    <source>
        <dbReference type="ARBA" id="ARBA00002523"/>
    </source>
</evidence>
<evidence type="ECO:0000256" key="3">
    <source>
        <dbReference type="ARBA" id="ARBA00022475"/>
    </source>
</evidence>
<keyword evidence="5" id="KW-0472">Membrane</keyword>
<comment type="function">
    <text evidence="1">VSG forms a coat on the surface of the parasite. The trypanosome evades the immune response of the host by expressing a series of antigenically distinct VSGs from an estimated 1000 VSG genes.</text>
</comment>
<evidence type="ECO:0000259" key="9">
    <source>
        <dbReference type="Pfam" id="PF00913"/>
    </source>
</evidence>
<feature type="compositionally biased region" description="Basic and acidic residues" evidence="8">
    <location>
        <begin position="452"/>
        <end position="463"/>
    </location>
</feature>
<dbReference type="InterPro" id="IPR001812">
    <property type="entry name" value="Trypano_VSG_A_N_dom"/>
</dbReference>
<evidence type="ECO:0000256" key="4">
    <source>
        <dbReference type="ARBA" id="ARBA00022622"/>
    </source>
</evidence>
<reference evidence="10" key="1">
    <citation type="submission" date="2016-08" db="EMBL/GenBank/DDBJ databases">
        <title>VSG repertoire of Trypanosoma brucei EATRO 1125.</title>
        <authorList>
            <person name="Cross G.A."/>
        </authorList>
    </citation>
    <scope>NUCLEOTIDE SEQUENCE</scope>
    <source>
        <strain evidence="10">EATRO 1125</strain>
    </source>
</reference>
<keyword evidence="7" id="KW-0449">Lipoprotein</keyword>
<feature type="compositionally biased region" description="Polar residues" evidence="8">
    <location>
        <begin position="464"/>
        <end position="474"/>
    </location>
</feature>
<proteinExistence type="predicted"/>
<dbReference type="VEuPathDB" id="TriTrypDB:Tb1125.Tb10.v4.0054"/>
<dbReference type="InterPro" id="IPR027446">
    <property type="entry name" value="VSG_C_dom_sf"/>
</dbReference>
<dbReference type="SUPFAM" id="SSF58087">
    <property type="entry name" value="Variant surface glycoprotein (N-terminal domain)"/>
    <property type="match status" value="1"/>
</dbReference>
<dbReference type="GO" id="GO:0098552">
    <property type="term" value="C:side of membrane"/>
    <property type="evidence" value="ECO:0007669"/>
    <property type="project" value="UniProtKB-KW"/>
</dbReference>
<keyword evidence="3" id="KW-1003">Cell membrane</keyword>
<accession>A0A1J0R6A0</accession>
<evidence type="ECO:0000256" key="7">
    <source>
        <dbReference type="ARBA" id="ARBA00023288"/>
    </source>
</evidence>
<protein>
    <submittedName>
        <fullName evidence="10">Variant surface glycoprotein 1125.1088</fullName>
    </submittedName>
</protein>
<comment type="subcellular location">
    <subcellularLocation>
        <location evidence="2">Cell membrane</location>
        <topology evidence="2">Lipid-anchor</topology>
        <topology evidence="2">GPI-anchor</topology>
    </subcellularLocation>
</comment>
<dbReference type="VEuPathDB" id="TriTrypDB:Tb427_000352600"/>
<dbReference type="VEuPathDB" id="TriTrypDB:Tb427_000352700"/>
<dbReference type="GO" id="GO:0005886">
    <property type="term" value="C:plasma membrane"/>
    <property type="evidence" value="ECO:0007669"/>
    <property type="project" value="UniProtKB-SubCell"/>
</dbReference>
<evidence type="ECO:0000313" key="10">
    <source>
        <dbReference type="EMBL" id="APD73353.1"/>
    </source>
</evidence>
<dbReference type="GO" id="GO:0042783">
    <property type="term" value="P:symbiont-mediated evasion of host immune response"/>
    <property type="evidence" value="ECO:0007669"/>
    <property type="project" value="InterPro"/>
</dbReference>
<keyword evidence="4" id="KW-0336">GPI-anchor</keyword>
<evidence type="ECO:0000256" key="5">
    <source>
        <dbReference type="ARBA" id="ARBA00023136"/>
    </source>
</evidence>
<feature type="compositionally biased region" description="Basic and acidic residues" evidence="8">
    <location>
        <begin position="475"/>
        <end position="486"/>
    </location>
</feature>
<feature type="domain" description="Trypanosome variant surface glycoprotein A-type N-terminal" evidence="9">
    <location>
        <begin position="253"/>
        <end position="408"/>
    </location>
</feature>
<evidence type="ECO:0000256" key="8">
    <source>
        <dbReference type="SAM" id="MobiDB-lite"/>
    </source>
</evidence>
<feature type="region of interest" description="Disordered" evidence="8">
    <location>
        <begin position="448"/>
        <end position="486"/>
    </location>
</feature>
<evidence type="ECO:0000256" key="2">
    <source>
        <dbReference type="ARBA" id="ARBA00004609"/>
    </source>
</evidence>
<organism evidence="10">
    <name type="scientific">Trypanosoma brucei</name>
    <dbReference type="NCBI Taxonomy" id="5691"/>
    <lineage>
        <taxon>Eukaryota</taxon>
        <taxon>Discoba</taxon>
        <taxon>Euglenozoa</taxon>
        <taxon>Kinetoplastea</taxon>
        <taxon>Metakinetoplastina</taxon>
        <taxon>Trypanosomatida</taxon>
        <taxon>Trypanosomatidae</taxon>
        <taxon>Trypanosoma</taxon>
    </lineage>
</organism>
<dbReference type="VEuPathDB" id="TriTrypDB:Tb10.v4.0054"/>
<sequence>MAQALISFKDAVVLTIISVSQATASEFGKAGDSVTSTCKEAEFFAATATWLYKELQHKFNAISSMETERQRYELAAAAAEKPLAANRYKALAIFTALCRQRAIARYHNQVDAVNDFTARASAWAGLLVGQALTADVAYKQTGTTTQSETNSKATVQLTPEKPVANTCFNSKPTDKMVDGTDLDLRNVKKIKITPDNDVLKPQAALNIKIQATTALAEAYNFGTQVFDSSQSVANIVKTHALAANQGFKILTKTATPQTYAGGTGLDIGKRAKEPSECIDKPEDDDKLIPTNAQMRYSLCTALNALKDAQTSPTTGKFTLLSTDPDFKKIAAAILLTPEQQLQQKEKPDLTVIEQKIKDLYGPSDAEFTNTFVTNIVNQNIQYLKNGQNAQKTIAQLAGSNEAVETLSYLLRAKEVTVKENSPKTQKNNCKQRTKSECQPEIGCKWEENDENGECKAKDGEGQKTQKAGKNSAPETTEKCKGKLEHE</sequence>
<dbReference type="SUPFAM" id="SSF118251">
    <property type="entry name" value="Variant surface glycoprotein MITAT 1.2, VSG 221, C-terminal domain"/>
    <property type="match status" value="1"/>
</dbReference>
<name>A0A1J0R6A0_9TRYP</name>
<dbReference type="EMBL" id="KX699397">
    <property type="protein sequence ID" value="APD73353.1"/>
    <property type="molecule type" value="Genomic_DNA"/>
</dbReference>
<dbReference type="AlphaFoldDB" id="A0A1J0R6A0"/>
<keyword evidence="6" id="KW-0325">Glycoprotein</keyword>
<dbReference type="Pfam" id="PF00913">
    <property type="entry name" value="Trypan_glycop"/>
    <property type="match status" value="1"/>
</dbReference>